<dbReference type="Gene3D" id="3.30.300.30">
    <property type="match status" value="1"/>
</dbReference>
<evidence type="ECO:0000313" key="6">
    <source>
        <dbReference type="EMBL" id="MBJ6369821.1"/>
    </source>
</evidence>
<dbReference type="PROSITE" id="PS50075">
    <property type="entry name" value="CARRIER"/>
    <property type="match status" value="1"/>
</dbReference>
<dbReference type="InterPro" id="IPR009081">
    <property type="entry name" value="PP-bd_ACP"/>
</dbReference>
<dbReference type="InterPro" id="IPR025110">
    <property type="entry name" value="AMP-bd_C"/>
</dbReference>
<dbReference type="InterPro" id="IPR036736">
    <property type="entry name" value="ACP-like_sf"/>
</dbReference>
<dbReference type="AlphaFoldDB" id="A0A8J7LZ84"/>
<feature type="non-terminal residue" evidence="6">
    <location>
        <position position="1"/>
    </location>
</feature>
<dbReference type="InterPro" id="IPR045851">
    <property type="entry name" value="AMP-bd_C_sf"/>
</dbReference>
<dbReference type="FunFam" id="3.30.300.30:FF:000010">
    <property type="entry name" value="Enterobactin synthetase component F"/>
    <property type="match status" value="1"/>
</dbReference>
<organism evidence="6 7">
    <name type="scientific">Snuella sedimenti</name>
    <dbReference type="NCBI Taxonomy" id="2798802"/>
    <lineage>
        <taxon>Bacteria</taxon>
        <taxon>Pseudomonadati</taxon>
        <taxon>Bacteroidota</taxon>
        <taxon>Flavobacteriia</taxon>
        <taxon>Flavobacteriales</taxon>
        <taxon>Flavobacteriaceae</taxon>
        <taxon>Snuella</taxon>
    </lineage>
</organism>
<evidence type="ECO:0000259" key="5">
    <source>
        <dbReference type="PROSITE" id="PS50075"/>
    </source>
</evidence>
<dbReference type="PANTHER" id="PTHR45527:SF14">
    <property type="entry name" value="PLIPASTATIN SYNTHASE SUBUNIT B"/>
    <property type="match status" value="1"/>
</dbReference>
<dbReference type="GO" id="GO:0044550">
    <property type="term" value="P:secondary metabolite biosynthetic process"/>
    <property type="evidence" value="ECO:0007669"/>
    <property type="project" value="TreeGrafter"/>
</dbReference>
<comment type="similarity">
    <text evidence="2">Belongs to the ATP-dependent AMP-binding enzyme family.</text>
</comment>
<dbReference type="EMBL" id="JAELVQ010000042">
    <property type="protein sequence ID" value="MBJ6369821.1"/>
    <property type="molecule type" value="Genomic_DNA"/>
</dbReference>
<evidence type="ECO:0000256" key="4">
    <source>
        <dbReference type="ARBA" id="ARBA00022553"/>
    </source>
</evidence>
<name>A0A8J7LZ84_9FLAO</name>
<comment type="caution">
    <text evidence="6">The sequence shown here is derived from an EMBL/GenBank/DDBJ whole genome shotgun (WGS) entry which is preliminary data.</text>
</comment>
<keyword evidence="7" id="KW-1185">Reference proteome</keyword>
<dbReference type="PANTHER" id="PTHR45527">
    <property type="entry name" value="NONRIBOSOMAL PEPTIDE SYNTHETASE"/>
    <property type="match status" value="1"/>
</dbReference>
<dbReference type="GO" id="GO:0043041">
    <property type="term" value="P:amino acid activation for nonribosomal peptide biosynthetic process"/>
    <property type="evidence" value="ECO:0007669"/>
    <property type="project" value="TreeGrafter"/>
</dbReference>
<sequence>FVSNPFIEGERIYKTGDLARWLPDGELEYLGRKDDQVKIRGYRIELGEIENVLSQIEGVKGCCVLAKEDTSGSKRLVGYVVASGAFDKDRIQESLKNSLPEYMVPMVWVEMESMPLTSSGKLDKKDLPDPDGSQLSTKVYVAPRNEIEAILAVIWETLLGVGRVGVYDNFFELGGHSLLAVRMISRMNKDLDIKLDIITVFKMTTISLIAEHIALKKRNVKDETKMYRQIEI</sequence>
<dbReference type="RefSeq" id="WP_199116946.1">
    <property type="nucleotide sequence ID" value="NZ_JAELVQ010000042.1"/>
</dbReference>
<protein>
    <submittedName>
        <fullName evidence="6">AMP-binding protein</fullName>
    </submittedName>
</protein>
<dbReference type="GO" id="GO:0005829">
    <property type="term" value="C:cytosol"/>
    <property type="evidence" value="ECO:0007669"/>
    <property type="project" value="TreeGrafter"/>
</dbReference>
<evidence type="ECO:0000313" key="7">
    <source>
        <dbReference type="Proteomes" id="UP000610931"/>
    </source>
</evidence>
<evidence type="ECO:0000256" key="2">
    <source>
        <dbReference type="ARBA" id="ARBA00006432"/>
    </source>
</evidence>
<comment type="cofactor">
    <cofactor evidence="1">
        <name>pantetheine 4'-phosphate</name>
        <dbReference type="ChEBI" id="CHEBI:47942"/>
    </cofactor>
</comment>
<proteinExistence type="inferred from homology"/>
<dbReference type="FunFam" id="1.10.1200.10:FF:000005">
    <property type="entry name" value="Nonribosomal peptide synthetase 1"/>
    <property type="match status" value="1"/>
</dbReference>
<dbReference type="Pfam" id="PF00550">
    <property type="entry name" value="PP-binding"/>
    <property type="match status" value="1"/>
</dbReference>
<dbReference type="Proteomes" id="UP000610931">
    <property type="component" value="Unassembled WGS sequence"/>
</dbReference>
<keyword evidence="3" id="KW-0596">Phosphopantetheine</keyword>
<dbReference type="Gene3D" id="1.10.1200.10">
    <property type="entry name" value="ACP-like"/>
    <property type="match status" value="1"/>
</dbReference>
<evidence type="ECO:0000256" key="1">
    <source>
        <dbReference type="ARBA" id="ARBA00001957"/>
    </source>
</evidence>
<dbReference type="PROSITE" id="PS00012">
    <property type="entry name" value="PHOSPHOPANTETHEINE"/>
    <property type="match status" value="1"/>
</dbReference>
<dbReference type="SUPFAM" id="SSF56801">
    <property type="entry name" value="Acetyl-CoA synthetase-like"/>
    <property type="match status" value="1"/>
</dbReference>
<dbReference type="SUPFAM" id="SSF47336">
    <property type="entry name" value="ACP-like"/>
    <property type="match status" value="1"/>
</dbReference>
<dbReference type="Gene3D" id="2.30.38.10">
    <property type="entry name" value="Luciferase, Domain 3"/>
    <property type="match status" value="1"/>
</dbReference>
<evidence type="ECO:0000256" key="3">
    <source>
        <dbReference type="ARBA" id="ARBA00022450"/>
    </source>
</evidence>
<dbReference type="GO" id="GO:0031177">
    <property type="term" value="F:phosphopantetheine binding"/>
    <property type="evidence" value="ECO:0007669"/>
    <property type="project" value="TreeGrafter"/>
</dbReference>
<gene>
    <name evidence="6" type="ORF">JF259_17185</name>
</gene>
<dbReference type="Pfam" id="PF13193">
    <property type="entry name" value="AMP-binding_C"/>
    <property type="match status" value="1"/>
</dbReference>
<feature type="domain" description="Carrier" evidence="5">
    <location>
        <begin position="142"/>
        <end position="217"/>
    </location>
</feature>
<accession>A0A8J7LZ84</accession>
<dbReference type="InterPro" id="IPR006162">
    <property type="entry name" value="Ppantetheine_attach_site"/>
</dbReference>
<reference evidence="6" key="1">
    <citation type="submission" date="2020-12" db="EMBL/GenBank/DDBJ databases">
        <title>Snuella sp. nov., isolated from sediment in Incheon.</title>
        <authorList>
            <person name="Kim W."/>
        </authorList>
    </citation>
    <scope>NUCLEOTIDE SEQUENCE</scope>
    <source>
        <strain evidence="6">CAU 1569</strain>
    </source>
</reference>
<keyword evidence="4" id="KW-0597">Phosphoprotein</keyword>